<gene>
    <name evidence="3" type="ORF">PXEA_LOCUS2449</name>
</gene>
<sequence length="233" mass="26366">MNEMLRIVVGDYRQDLPLMEKFKYPSVACEILTSNSESLLDCMLEEQLVNSIDDSLLTSAMEIDTSCTNEVSSSILDNSADSTSSSMDIVNNIDKSSYRARLPSSRPHIDTLLKFFDVQMALAKCPCSDPEITDCTGINPLYSSYFSRIMIHLASQRTDKIIPYLRTRHNFLSNLLDHLGIPAIADLLVQFWFNEEHLIRRLLDGLSAKNSSDSDNFSFFGRLTHEVCAFFKP</sequence>
<dbReference type="PANTHER" id="PTHR12634">
    <property type="entry name" value="SIT4 YEAST -ASSOCIATING PROTEIN-RELATED"/>
    <property type="match status" value="1"/>
</dbReference>
<dbReference type="OrthoDB" id="295029at2759"/>
<evidence type="ECO:0000313" key="3">
    <source>
        <dbReference type="EMBL" id="VEL09009.1"/>
    </source>
</evidence>
<name>A0A448WDE3_9PLAT</name>
<keyword evidence="2" id="KW-0131">Cell cycle</keyword>
<proteinExistence type="inferred from homology"/>
<comment type="caution">
    <text evidence="3">The sequence shown here is derived from an EMBL/GenBank/DDBJ whole genome shotgun (WGS) entry which is preliminary data.</text>
</comment>
<comment type="similarity">
    <text evidence="1">Belongs to the SAPS family.</text>
</comment>
<keyword evidence="4" id="KW-1185">Reference proteome</keyword>
<dbReference type="InterPro" id="IPR007587">
    <property type="entry name" value="SAPS"/>
</dbReference>
<evidence type="ECO:0000313" key="4">
    <source>
        <dbReference type="Proteomes" id="UP000784294"/>
    </source>
</evidence>
<organism evidence="3 4">
    <name type="scientific">Protopolystoma xenopodis</name>
    <dbReference type="NCBI Taxonomy" id="117903"/>
    <lineage>
        <taxon>Eukaryota</taxon>
        <taxon>Metazoa</taxon>
        <taxon>Spiralia</taxon>
        <taxon>Lophotrochozoa</taxon>
        <taxon>Platyhelminthes</taxon>
        <taxon>Monogenea</taxon>
        <taxon>Polyopisthocotylea</taxon>
        <taxon>Polystomatidea</taxon>
        <taxon>Polystomatidae</taxon>
        <taxon>Protopolystoma</taxon>
    </lineage>
</organism>
<reference evidence="3" key="1">
    <citation type="submission" date="2018-11" db="EMBL/GenBank/DDBJ databases">
        <authorList>
            <consortium name="Pathogen Informatics"/>
        </authorList>
    </citation>
    <scope>NUCLEOTIDE SEQUENCE</scope>
</reference>
<evidence type="ECO:0000256" key="2">
    <source>
        <dbReference type="ARBA" id="ARBA00023306"/>
    </source>
</evidence>
<dbReference type="EMBL" id="CAAALY010005237">
    <property type="protein sequence ID" value="VEL09009.1"/>
    <property type="molecule type" value="Genomic_DNA"/>
</dbReference>
<accession>A0A448WDE3</accession>
<dbReference type="GO" id="GO:0019888">
    <property type="term" value="F:protein phosphatase regulator activity"/>
    <property type="evidence" value="ECO:0007669"/>
    <property type="project" value="TreeGrafter"/>
</dbReference>
<dbReference type="Proteomes" id="UP000784294">
    <property type="component" value="Unassembled WGS sequence"/>
</dbReference>
<dbReference type="PANTHER" id="PTHR12634:SF8">
    <property type="entry name" value="FIERY MOUNTAIN, ISOFORM D"/>
    <property type="match status" value="1"/>
</dbReference>
<dbReference type="GO" id="GO:0019903">
    <property type="term" value="F:protein phosphatase binding"/>
    <property type="evidence" value="ECO:0007669"/>
    <property type="project" value="InterPro"/>
</dbReference>
<dbReference type="AlphaFoldDB" id="A0A448WDE3"/>
<evidence type="ECO:0000256" key="1">
    <source>
        <dbReference type="ARBA" id="ARBA00006180"/>
    </source>
</evidence>
<protein>
    <submittedName>
        <fullName evidence="3">Uncharacterized protein</fullName>
    </submittedName>
</protein>